<dbReference type="InterPro" id="IPR013986">
    <property type="entry name" value="DExx_box_DNA_helicase_dom_sf"/>
</dbReference>
<name>A0A9D1FND2_9FIRM</name>
<dbReference type="Gene3D" id="1.10.486.10">
    <property type="entry name" value="PCRA, domain 4"/>
    <property type="match status" value="1"/>
</dbReference>
<evidence type="ECO:0000313" key="14">
    <source>
        <dbReference type="EMBL" id="HIS77041.1"/>
    </source>
</evidence>
<dbReference type="EC" id="5.6.2.4" evidence="9"/>
<dbReference type="CDD" id="cd17932">
    <property type="entry name" value="DEXQc_UvrD"/>
    <property type="match status" value="1"/>
</dbReference>
<feature type="binding site" evidence="11">
    <location>
        <begin position="479"/>
        <end position="486"/>
    </location>
    <ligand>
        <name>ATP</name>
        <dbReference type="ChEBI" id="CHEBI:30616"/>
    </ligand>
</feature>
<feature type="domain" description="UvrD-like helicase C-terminal" evidence="13">
    <location>
        <begin position="715"/>
        <end position="981"/>
    </location>
</feature>
<dbReference type="PANTHER" id="PTHR11070">
    <property type="entry name" value="UVRD / RECB / PCRA DNA HELICASE FAMILY MEMBER"/>
    <property type="match status" value="1"/>
</dbReference>
<dbReference type="GO" id="GO:0005524">
    <property type="term" value="F:ATP binding"/>
    <property type="evidence" value="ECO:0007669"/>
    <property type="project" value="UniProtKB-UniRule"/>
</dbReference>
<dbReference type="PROSITE" id="PS51217">
    <property type="entry name" value="UVRD_HELICASE_CTER"/>
    <property type="match status" value="1"/>
</dbReference>
<evidence type="ECO:0000256" key="1">
    <source>
        <dbReference type="ARBA" id="ARBA00009922"/>
    </source>
</evidence>
<evidence type="ECO:0000256" key="11">
    <source>
        <dbReference type="PROSITE-ProRule" id="PRU00560"/>
    </source>
</evidence>
<dbReference type="Pfam" id="PF13361">
    <property type="entry name" value="UvrD_C"/>
    <property type="match status" value="2"/>
</dbReference>
<dbReference type="EMBL" id="DVJP01000065">
    <property type="protein sequence ID" value="HIS77041.1"/>
    <property type="molecule type" value="Genomic_DNA"/>
</dbReference>
<proteinExistence type="inferred from homology"/>
<dbReference type="GO" id="GO:0000725">
    <property type="term" value="P:recombinational repair"/>
    <property type="evidence" value="ECO:0007669"/>
    <property type="project" value="TreeGrafter"/>
</dbReference>
<accession>A0A9D1FND2</accession>
<evidence type="ECO:0000256" key="7">
    <source>
        <dbReference type="ARBA" id="ARBA00023235"/>
    </source>
</evidence>
<comment type="catalytic activity">
    <reaction evidence="8">
        <text>Couples ATP hydrolysis with the unwinding of duplex DNA by translocating in the 3'-5' direction.</text>
        <dbReference type="EC" id="5.6.2.4"/>
    </reaction>
</comment>
<dbReference type="GO" id="GO:0043138">
    <property type="term" value="F:3'-5' DNA helicase activity"/>
    <property type="evidence" value="ECO:0007669"/>
    <property type="project" value="UniProtKB-EC"/>
</dbReference>
<evidence type="ECO:0000256" key="6">
    <source>
        <dbReference type="ARBA" id="ARBA00023125"/>
    </source>
</evidence>
<evidence type="ECO:0000256" key="2">
    <source>
        <dbReference type="ARBA" id="ARBA00022741"/>
    </source>
</evidence>
<dbReference type="Proteomes" id="UP000824002">
    <property type="component" value="Unassembled WGS sequence"/>
</dbReference>
<evidence type="ECO:0000256" key="9">
    <source>
        <dbReference type="ARBA" id="ARBA00034808"/>
    </source>
</evidence>
<sequence length="1066" mass="116559">MQIADLHIHSKYSRATSQDCVPESLDFWARRKGITLLGTGDFTHPAWRAELAEKLVPAEDGLYRLKEEFRRKEPLPPGAPEPRFVLTGEISSIYKKNGRTRKVHSLILLPSLEAAETLSRRLEAIGNIHSDGRPILGLDCRDLLEITLEACPEAVYIPAHIWTPHFSVFGAFSGFDSLEECYEDLTPCIHALETGLSSDPAMNWQVSALDGYQLVSNSDAHSPQKLGREANLLDIPLSYRDLSDALSGKNPSGLWGTIEFFPEEGKYHWDGHRNCHLRLSPAEAAPYGGRCPICGKKLTIGVQHRVEELGDRPEGFRPEKGKSYESLVPLEEAIAWSTGTSPGSVRVKAQYEELLAKLGTEFFILREAPISDISKVAGEVIGEGIRRLRLGKAEKIPGYDGEYGVIRLMSQAEIDALSGQVSLFGAGIPAPRQAKKKALPAPKAVLPEQEKPAAPAPLSLNPEQQAAVDSASPVTAVIAGPGTGKTRTLVSRIAHLIRDGLAKPSEITAVTFTNKAAGEMRERLEQELGGKAAVRGMTVGTFHAICLGELSKKGSILLASEETALEIAGQVLQKLGGKGSARELLSEISLIRNGCAVKSPRFPEEAAALYQQLLKERGITDFDGLLEDGLTFFRSQKPGKGFTHLLCDEFQDINPIQYELLKVWCQAGGSLFVIGDPDQSIYGFRGSDARCFDRLAEEFPGLLTIRLKENYRSSPEIVSAALSAIAPTPGQPRILRANRPQGGRVRLISAPTDTAEAIFAAKEISRLAGGMDMTQSRAEEETPRSFSEIAILCRTRRQMELLETCLRHDDIPCVISGEKEFLQDPTARGLLGFLGFLLNPADTPALCAALKGPFSCPPDLIQSLEAKISALSPKNREELAPLWEEYREVPSLHRFLERMEEYLPKAPKEKPLKLLESLAEALGVSDQKPVQRLIQTAAFHPTAASLLKACLLGREGDFSRMSGKAYAAGAVTLSTLHAAKGLEFPVVFLYGLTAGCIPLDSPEHPADMEEERRLFYVGITRAKERLYLLTAGDPSPFLSDLPESLLEKTVLEDRRPAAEASQLTLF</sequence>
<keyword evidence="4 11" id="KW-0347">Helicase</keyword>
<dbReference type="Gene3D" id="1.10.10.160">
    <property type="match status" value="1"/>
</dbReference>
<evidence type="ECO:0000256" key="8">
    <source>
        <dbReference type="ARBA" id="ARBA00034617"/>
    </source>
</evidence>
<gene>
    <name evidence="14" type="ORF">IAB51_09610</name>
</gene>
<dbReference type="PANTHER" id="PTHR11070:SF2">
    <property type="entry name" value="ATP-DEPENDENT DNA HELICASE SRS2"/>
    <property type="match status" value="1"/>
</dbReference>
<dbReference type="SUPFAM" id="SSF52540">
    <property type="entry name" value="P-loop containing nucleoside triphosphate hydrolases"/>
    <property type="match status" value="1"/>
</dbReference>
<dbReference type="PROSITE" id="PS51198">
    <property type="entry name" value="UVRD_HELICASE_ATP_BIND"/>
    <property type="match status" value="1"/>
</dbReference>
<feature type="domain" description="UvrD-like helicase ATP-binding" evidence="12">
    <location>
        <begin position="458"/>
        <end position="714"/>
    </location>
</feature>
<dbReference type="Gene3D" id="3.40.50.300">
    <property type="entry name" value="P-loop containing nucleotide triphosphate hydrolases"/>
    <property type="match status" value="2"/>
</dbReference>
<dbReference type="GO" id="GO:0016787">
    <property type="term" value="F:hydrolase activity"/>
    <property type="evidence" value="ECO:0007669"/>
    <property type="project" value="UniProtKB-UniRule"/>
</dbReference>
<evidence type="ECO:0000256" key="4">
    <source>
        <dbReference type="ARBA" id="ARBA00022806"/>
    </source>
</evidence>
<dbReference type="InterPro" id="IPR014017">
    <property type="entry name" value="DNA_helicase_UvrD-like_C"/>
</dbReference>
<dbReference type="InterPro" id="IPR000212">
    <property type="entry name" value="DNA_helicase_UvrD/REP"/>
</dbReference>
<evidence type="ECO:0000313" key="15">
    <source>
        <dbReference type="Proteomes" id="UP000824002"/>
    </source>
</evidence>
<evidence type="ECO:0000256" key="3">
    <source>
        <dbReference type="ARBA" id="ARBA00022801"/>
    </source>
</evidence>
<keyword evidence="3 11" id="KW-0378">Hydrolase</keyword>
<reference evidence="14" key="1">
    <citation type="submission" date="2020-10" db="EMBL/GenBank/DDBJ databases">
        <authorList>
            <person name="Gilroy R."/>
        </authorList>
    </citation>
    <scope>NUCLEOTIDE SEQUENCE</scope>
    <source>
        <strain evidence="14">CHK199-13235</strain>
    </source>
</reference>
<evidence type="ECO:0000256" key="5">
    <source>
        <dbReference type="ARBA" id="ARBA00022840"/>
    </source>
</evidence>
<dbReference type="InterPro" id="IPR027417">
    <property type="entry name" value="P-loop_NTPase"/>
</dbReference>
<dbReference type="SUPFAM" id="SSF89550">
    <property type="entry name" value="PHP domain-like"/>
    <property type="match status" value="1"/>
</dbReference>
<keyword evidence="2 11" id="KW-0547">Nucleotide-binding</keyword>
<dbReference type="Gene3D" id="3.20.20.140">
    <property type="entry name" value="Metal-dependent hydrolases"/>
    <property type="match status" value="1"/>
</dbReference>
<dbReference type="GO" id="GO:0003677">
    <property type="term" value="F:DNA binding"/>
    <property type="evidence" value="ECO:0007669"/>
    <property type="project" value="UniProtKB-KW"/>
</dbReference>
<evidence type="ECO:0000259" key="12">
    <source>
        <dbReference type="PROSITE" id="PS51198"/>
    </source>
</evidence>
<comment type="catalytic activity">
    <reaction evidence="10">
        <text>ATP + H2O = ADP + phosphate + H(+)</text>
        <dbReference type="Rhea" id="RHEA:13065"/>
        <dbReference type="ChEBI" id="CHEBI:15377"/>
        <dbReference type="ChEBI" id="CHEBI:15378"/>
        <dbReference type="ChEBI" id="CHEBI:30616"/>
        <dbReference type="ChEBI" id="CHEBI:43474"/>
        <dbReference type="ChEBI" id="CHEBI:456216"/>
        <dbReference type="EC" id="5.6.2.4"/>
    </reaction>
</comment>
<dbReference type="Pfam" id="PF00580">
    <property type="entry name" value="UvrD-helicase"/>
    <property type="match status" value="2"/>
</dbReference>
<comment type="caution">
    <text evidence="14">The sequence shown here is derived from an EMBL/GenBank/DDBJ whole genome shotgun (WGS) entry which is preliminary data.</text>
</comment>
<dbReference type="InterPro" id="IPR016195">
    <property type="entry name" value="Pol/histidinol_Pase-like"/>
</dbReference>
<comment type="similarity">
    <text evidence="1">Belongs to the helicase family. UvrD subfamily.</text>
</comment>
<keyword evidence="7" id="KW-0413">Isomerase</keyword>
<dbReference type="InterPro" id="IPR014016">
    <property type="entry name" value="UvrD-like_ATP-bd"/>
</dbReference>
<dbReference type="AlphaFoldDB" id="A0A9D1FND2"/>
<keyword evidence="6" id="KW-0238">DNA-binding</keyword>
<protein>
    <recommendedName>
        <fullName evidence="9">DNA 3'-5' helicase</fullName>
        <ecNumber evidence="9">5.6.2.4</ecNumber>
    </recommendedName>
</protein>
<evidence type="ECO:0000256" key="10">
    <source>
        <dbReference type="ARBA" id="ARBA00048988"/>
    </source>
</evidence>
<reference evidence="14" key="2">
    <citation type="journal article" date="2021" name="PeerJ">
        <title>Extensive microbial diversity within the chicken gut microbiome revealed by metagenomics and culture.</title>
        <authorList>
            <person name="Gilroy R."/>
            <person name="Ravi A."/>
            <person name="Getino M."/>
            <person name="Pursley I."/>
            <person name="Horton D.L."/>
            <person name="Alikhan N.F."/>
            <person name="Baker D."/>
            <person name="Gharbi K."/>
            <person name="Hall N."/>
            <person name="Watson M."/>
            <person name="Adriaenssens E.M."/>
            <person name="Foster-Nyarko E."/>
            <person name="Jarju S."/>
            <person name="Secka A."/>
            <person name="Antonio M."/>
            <person name="Oren A."/>
            <person name="Chaudhuri R.R."/>
            <person name="La Ragione R."/>
            <person name="Hildebrand F."/>
            <person name="Pallen M.J."/>
        </authorList>
    </citation>
    <scope>NUCLEOTIDE SEQUENCE</scope>
    <source>
        <strain evidence="14">CHK199-13235</strain>
    </source>
</reference>
<organism evidence="14 15">
    <name type="scientific">Candidatus Merdivicinus excrementipullorum</name>
    <dbReference type="NCBI Taxonomy" id="2840867"/>
    <lineage>
        <taxon>Bacteria</taxon>
        <taxon>Bacillati</taxon>
        <taxon>Bacillota</taxon>
        <taxon>Clostridia</taxon>
        <taxon>Eubacteriales</taxon>
        <taxon>Oscillospiraceae</taxon>
        <taxon>Oscillospiraceae incertae sedis</taxon>
        <taxon>Candidatus Merdivicinus</taxon>
    </lineage>
</organism>
<keyword evidence="5 11" id="KW-0067">ATP-binding</keyword>
<dbReference type="CDD" id="cd18807">
    <property type="entry name" value="SF1_C_UvrD"/>
    <property type="match status" value="1"/>
</dbReference>
<evidence type="ECO:0000259" key="13">
    <source>
        <dbReference type="PROSITE" id="PS51217"/>
    </source>
</evidence>
<dbReference type="CDD" id="cd19067">
    <property type="entry name" value="PfuEndoQ-like"/>
    <property type="match status" value="1"/>
</dbReference>